<evidence type="ECO:0000256" key="2">
    <source>
        <dbReference type="PIRSR" id="PIRSR000097-2"/>
    </source>
</evidence>
<feature type="binding site" evidence="2">
    <location>
        <position position="111"/>
    </location>
    <ligand>
        <name>substrate</name>
    </ligand>
</feature>
<proteinExistence type="predicted"/>
<dbReference type="PANTHER" id="PTHR43638">
    <property type="entry name" value="OXIDOREDUCTASE, ALDO/KETO REDUCTASE FAMILY PROTEIN"/>
    <property type="match status" value="1"/>
</dbReference>
<dbReference type="SUPFAM" id="SSF51430">
    <property type="entry name" value="NAD(P)-linked oxidoreductase"/>
    <property type="match status" value="1"/>
</dbReference>
<dbReference type="Gene3D" id="3.20.20.100">
    <property type="entry name" value="NADP-dependent oxidoreductase domain"/>
    <property type="match status" value="1"/>
</dbReference>
<keyword evidence="6" id="KW-1185">Reference proteome</keyword>
<dbReference type="InterPro" id="IPR023210">
    <property type="entry name" value="NADP_OxRdtase_dom"/>
</dbReference>
<accession>A0A553H279</accession>
<dbReference type="CDD" id="cd19138">
    <property type="entry name" value="AKR_YeaE"/>
    <property type="match status" value="1"/>
</dbReference>
<evidence type="ECO:0000313" key="6">
    <source>
        <dbReference type="Proteomes" id="UP000315235"/>
    </source>
</evidence>
<reference evidence="5 6" key="1">
    <citation type="submission" date="2019-07" db="EMBL/GenBank/DDBJ databases">
        <title>Pseudomonas mangiferae sp. nov., isolated from bark of mango tree in Thailand.</title>
        <authorList>
            <person name="Srisuk N."/>
            <person name="Anurat P."/>
        </authorList>
    </citation>
    <scope>NUCLEOTIDE SEQUENCE [LARGE SCALE GENOMIC DNA]</scope>
    <source>
        <strain evidence="5 6">DMKU_BBB3-04</strain>
    </source>
</reference>
<dbReference type="Proteomes" id="UP000315235">
    <property type="component" value="Unassembled WGS sequence"/>
</dbReference>
<dbReference type="InterPro" id="IPR020471">
    <property type="entry name" value="AKR"/>
</dbReference>
<organism evidence="5 6">
    <name type="scientific">Pseudomonas mangiferae</name>
    <dbReference type="NCBI Taxonomy" id="2593654"/>
    <lineage>
        <taxon>Bacteria</taxon>
        <taxon>Pseudomonadati</taxon>
        <taxon>Pseudomonadota</taxon>
        <taxon>Gammaproteobacteria</taxon>
        <taxon>Pseudomonadales</taxon>
        <taxon>Pseudomonadaceae</taxon>
        <taxon>Pseudomonas</taxon>
    </lineage>
</organism>
<dbReference type="PANTHER" id="PTHR43638:SF3">
    <property type="entry name" value="ALDEHYDE REDUCTASE"/>
    <property type="match status" value="1"/>
</dbReference>
<dbReference type="OrthoDB" id="9772407at2"/>
<dbReference type="RefSeq" id="WP_143487257.1">
    <property type="nucleotide sequence ID" value="NZ_VJOY01000003.1"/>
</dbReference>
<dbReference type="GO" id="GO:0016491">
    <property type="term" value="F:oxidoreductase activity"/>
    <property type="evidence" value="ECO:0007669"/>
    <property type="project" value="InterPro"/>
</dbReference>
<feature type="domain" description="NADP-dependent oxidoreductase" evidence="4">
    <location>
        <begin position="15"/>
        <end position="260"/>
    </location>
</feature>
<gene>
    <name evidence="5" type="ORF">FM069_05370</name>
</gene>
<evidence type="ECO:0000256" key="3">
    <source>
        <dbReference type="PIRSR" id="PIRSR000097-3"/>
    </source>
</evidence>
<comment type="caution">
    <text evidence="5">The sequence shown here is derived from an EMBL/GenBank/DDBJ whole genome shotgun (WGS) entry which is preliminary data.</text>
</comment>
<sequence>MRDVRLQDGCEVPAIGQGTWHMGESAARRQDEVAALRRGLELGMRLIDTAEMYADGGAERVVGEAIAGRRDQAFLVSKAYPWHAGRHSLPRACEASLDRLGTDYLDLYLLHWRGDFPLMETVDAFERLREQGKIRRWGVSNFDVDDLQELEGLACATNQVQYNPEARGVDFDLLPWQRRRGMPLMAYCPVGQGGGLLGHPALLQVAERRGATPAQIALAWCLRDDGVIAIPKAVDPEHLRQNAEAADIRLDDEDRAVLDAAFPPPTRKQRLAIV</sequence>
<dbReference type="Pfam" id="PF00248">
    <property type="entry name" value="Aldo_ket_red"/>
    <property type="match status" value="1"/>
</dbReference>
<evidence type="ECO:0000313" key="5">
    <source>
        <dbReference type="EMBL" id="TRX75865.1"/>
    </source>
</evidence>
<feature type="active site" description="Proton donor" evidence="1">
    <location>
        <position position="53"/>
    </location>
</feature>
<evidence type="ECO:0000256" key="1">
    <source>
        <dbReference type="PIRSR" id="PIRSR000097-1"/>
    </source>
</evidence>
<dbReference type="PRINTS" id="PR00069">
    <property type="entry name" value="ALDKETRDTASE"/>
</dbReference>
<dbReference type="PIRSF" id="PIRSF000097">
    <property type="entry name" value="AKR"/>
    <property type="match status" value="1"/>
</dbReference>
<evidence type="ECO:0000259" key="4">
    <source>
        <dbReference type="Pfam" id="PF00248"/>
    </source>
</evidence>
<dbReference type="AlphaFoldDB" id="A0A553H279"/>
<dbReference type="EMBL" id="VJOY01000003">
    <property type="protein sequence ID" value="TRX75865.1"/>
    <property type="molecule type" value="Genomic_DNA"/>
</dbReference>
<dbReference type="InterPro" id="IPR036812">
    <property type="entry name" value="NAD(P)_OxRdtase_dom_sf"/>
</dbReference>
<feature type="site" description="Lowers pKa of active site Tyr" evidence="3">
    <location>
        <position position="78"/>
    </location>
</feature>
<protein>
    <submittedName>
        <fullName evidence="5">Aldo/keto reductase</fullName>
    </submittedName>
</protein>
<name>A0A553H279_9PSED</name>